<comment type="caution">
    <text evidence="6">The sequence shown here is derived from an EMBL/GenBank/DDBJ whole genome shotgun (WGS) entry which is preliminary data.</text>
</comment>
<comment type="subcellular location">
    <subcellularLocation>
        <location evidence="2">Bacterial flagellum basal body</location>
    </subcellularLocation>
</comment>
<sequence length="278" mass="31203">MIEGLYTAGSSMLPRNTRQDYIANNIANMEVPGFKRDRIFLRELGEAHRRISGGYPEWRNDRIAGSYIDFEQGIMQQADNHLSFALFGQGFFRVRTAQGDLYTRNGEFSLNAQGFLVANTVGMKENTPRYLLSAGNQPIQLPSRDFIVNARGEILVNGAVVNRIAVWDIPKAAKDINGNYLRPTSPTGQKENILERNANGLFQVAAGAGVQMRLVDFNQKDAPQVLQGFLERSNSNPVIEMVDMVESYRWYEADQRAVKVLDDTLNRAVNQVGTIRNV</sequence>
<dbReference type="GO" id="GO:0009425">
    <property type="term" value="C:bacterial-type flagellum basal body"/>
    <property type="evidence" value="ECO:0007669"/>
    <property type="project" value="UniProtKB-SubCell"/>
</dbReference>
<dbReference type="InterPro" id="IPR020013">
    <property type="entry name" value="Flagellar_FlgE/F/G"/>
</dbReference>
<dbReference type="GO" id="GO:0071978">
    <property type="term" value="P:bacterial-type flagellum-dependent swarming motility"/>
    <property type="evidence" value="ECO:0007669"/>
    <property type="project" value="TreeGrafter"/>
</dbReference>
<feature type="domain" description="Flagellar hook protein FlgE/F/G-like D1" evidence="5">
    <location>
        <begin position="86"/>
        <end position="154"/>
    </location>
</feature>
<dbReference type="InterPro" id="IPR001444">
    <property type="entry name" value="Flag_bb_rod_N"/>
</dbReference>
<dbReference type="Pfam" id="PF06429">
    <property type="entry name" value="Flg_bbr_C"/>
    <property type="match status" value="1"/>
</dbReference>
<dbReference type="PANTHER" id="PTHR30435">
    <property type="entry name" value="FLAGELLAR PROTEIN"/>
    <property type="match status" value="1"/>
</dbReference>
<name>A0A1F6CW85_HANXR</name>
<dbReference type="PANTHER" id="PTHR30435:SF19">
    <property type="entry name" value="FLAGELLAR BASAL-BODY ROD PROTEIN FLGG"/>
    <property type="match status" value="1"/>
</dbReference>
<dbReference type="SUPFAM" id="SSF117143">
    <property type="entry name" value="Flagellar hook protein flgE"/>
    <property type="match status" value="1"/>
</dbReference>
<feature type="domain" description="Flagellar basal body rod protein N-terminal" evidence="3">
    <location>
        <begin position="5"/>
        <end position="35"/>
    </location>
</feature>
<comment type="similarity">
    <text evidence="1 2">Belongs to the flagella basal body rod proteins family.</text>
</comment>
<evidence type="ECO:0000259" key="3">
    <source>
        <dbReference type="Pfam" id="PF00460"/>
    </source>
</evidence>
<evidence type="ECO:0000256" key="1">
    <source>
        <dbReference type="ARBA" id="ARBA00009677"/>
    </source>
</evidence>
<evidence type="ECO:0000259" key="4">
    <source>
        <dbReference type="Pfam" id="PF06429"/>
    </source>
</evidence>
<dbReference type="EMBL" id="MFKF01000122">
    <property type="protein sequence ID" value="OGG53405.1"/>
    <property type="molecule type" value="Genomic_DNA"/>
</dbReference>
<dbReference type="Proteomes" id="UP000178606">
    <property type="component" value="Unassembled WGS sequence"/>
</dbReference>
<organism evidence="6 7">
    <name type="scientific">Handelsmanbacteria sp. (strain RIFCSPLOWO2_12_FULL_64_10)</name>
    <dbReference type="NCBI Taxonomy" id="1817868"/>
    <lineage>
        <taxon>Bacteria</taxon>
        <taxon>Candidatus Handelsmaniibacteriota</taxon>
    </lineage>
</organism>
<evidence type="ECO:0000313" key="7">
    <source>
        <dbReference type="Proteomes" id="UP000178606"/>
    </source>
</evidence>
<dbReference type="AlphaFoldDB" id="A0A1F6CW85"/>
<dbReference type="Pfam" id="PF22692">
    <property type="entry name" value="LlgE_F_G_D1"/>
    <property type="match status" value="1"/>
</dbReference>
<evidence type="ECO:0000313" key="6">
    <source>
        <dbReference type="EMBL" id="OGG53405.1"/>
    </source>
</evidence>
<dbReference type="InterPro" id="IPR053967">
    <property type="entry name" value="LlgE_F_G-like_D1"/>
</dbReference>
<keyword evidence="2" id="KW-0975">Bacterial flagellum</keyword>
<accession>A0A1F6CW85</accession>
<feature type="domain" description="Flagellar basal-body/hook protein C-terminal" evidence="4">
    <location>
        <begin position="227"/>
        <end position="270"/>
    </location>
</feature>
<evidence type="ECO:0000256" key="2">
    <source>
        <dbReference type="RuleBase" id="RU362116"/>
    </source>
</evidence>
<proteinExistence type="inferred from homology"/>
<evidence type="ECO:0000259" key="5">
    <source>
        <dbReference type="Pfam" id="PF22692"/>
    </source>
</evidence>
<dbReference type="InterPro" id="IPR010930">
    <property type="entry name" value="Flg_bb/hook_C_dom"/>
</dbReference>
<dbReference type="InterPro" id="IPR037925">
    <property type="entry name" value="FlgE/F/G-like"/>
</dbReference>
<dbReference type="Pfam" id="PF00460">
    <property type="entry name" value="Flg_bb_rod"/>
    <property type="match status" value="1"/>
</dbReference>
<gene>
    <name evidence="6" type="ORF">A3F84_20410</name>
</gene>
<protein>
    <submittedName>
        <fullName evidence="6">Uncharacterized protein</fullName>
    </submittedName>
</protein>
<dbReference type="NCBIfam" id="TIGR03506">
    <property type="entry name" value="FlgEFG_subfam"/>
    <property type="match status" value="1"/>
</dbReference>
<reference evidence="6 7" key="1">
    <citation type="journal article" date="2016" name="Nat. Commun.">
        <title>Thousands of microbial genomes shed light on interconnected biogeochemical processes in an aquifer system.</title>
        <authorList>
            <person name="Anantharaman K."/>
            <person name="Brown C.T."/>
            <person name="Hug L.A."/>
            <person name="Sharon I."/>
            <person name="Castelle C.J."/>
            <person name="Probst A.J."/>
            <person name="Thomas B.C."/>
            <person name="Singh A."/>
            <person name="Wilkins M.J."/>
            <person name="Karaoz U."/>
            <person name="Brodie E.L."/>
            <person name="Williams K.H."/>
            <person name="Hubbard S.S."/>
            <person name="Banfield J.F."/>
        </authorList>
    </citation>
    <scope>NUCLEOTIDE SEQUENCE [LARGE SCALE GENOMIC DNA]</scope>
    <source>
        <strain evidence="7">RIFCSPLOWO2_12_FULL_64_10</strain>
    </source>
</reference>